<evidence type="ECO:0000256" key="11">
    <source>
        <dbReference type="ARBA" id="ARBA00022915"/>
    </source>
</evidence>
<comment type="pathway">
    <text evidence="4 16">Amino-acid biosynthesis; L-threonine biosynthesis; L-threonine from L-aspartate: step 2/5.</text>
</comment>
<keyword evidence="13 16" id="KW-0457">Lysine biosynthesis</keyword>
<comment type="similarity">
    <text evidence="5 16">Belongs to the aspartate-semialdehyde dehydrogenase family.</text>
</comment>
<dbReference type="Proteomes" id="UP000265691">
    <property type="component" value="Unassembled WGS sequence"/>
</dbReference>
<dbReference type="OrthoDB" id="9022717at2"/>
<dbReference type="GO" id="GO:0009089">
    <property type="term" value="P:lysine biosynthetic process via diaminopimelate"/>
    <property type="evidence" value="ECO:0007669"/>
    <property type="project" value="UniProtKB-UniRule"/>
</dbReference>
<dbReference type="GO" id="GO:0050661">
    <property type="term" value="F:NADP binding"/>
    <property type="evidence" value="ECO:0007669"/>
    <property type="project" value="UniProtKB-UniRule"/>
</dbReference>
<proteinExistence type="inferred from homology"/>
<feature type="domain" description="Semialdehyde dehydrogenase NAD-binding" evidence="18">
    <location>
        <begin position="8"/>
        <end position="128"/>
    </location>
</feature>
<evidence type="ECO:0000256" key="8">
    <source>
        <dbReference type="ARBA" id="ARBA00022605"/>
    </source>
</evidence>
<dbReference type="GO" id="GO:0019877">
    <property type="term" value="P:diaminopimelate biosynthetic process"/>
    <property type="evidence" value="ECO:0007669"/>
    <property type="project" value="UniProtKB-UniRule"/>
</dbReference>
<evidence type="ECO:0000256" key="16">
    <source>
        <dbReference type="HAMAP-Rule" id="MF_02121"/>
    </source>
</evidence>
<feature type="binding site" evidence="16">
    <location>
        <position position="273"/>
    </location>
    <ligand>
        <name>substrate</name>
    </ligand>
</feature>
<dbReference type="PANTHER" id="PTHR46278">
    <property type="entry name" value="DEHYDROGENASE, PUTATIVE-RELATED"/>
    <property type="match status" value="1"/>
</dbReference>
<dbReference type="InterPro" id="IPR036291">
    <property type="entry name" value="NAD(P)-bd_dom_sf"/>
</dbReference>
<evidence type="ECO:0000313" key="19">
    <source>
        <dbReference type="EMBL" id="RIY31114.1"/>
    </source>
</evidence>
<feature type="binding site" evidence="16">
    <location>
        <position position="249"/>
    </location>
    <ligand>
        <name>phosphate</name>
        <dbReference type="ChEBI" id="CHEBI:43474"/>
    </ligand>
</feature>
<evidence type="ECO:0000256" key="15">
    <source>
        <dbReference type="ARBA" id="ARBA00047891"/>
    </source>
</evidence>
<feature type="binding site" evidence="16">
    <location>
        <position position="168"/>
    </location>
    <ligand>
        <name>substrate</name>
    </ligand>
</feature>
<dbReference type="EC" id="1.2.1.11" evidence="7 16"/>
<dbReference type="NCBIfam" id="NF005144">
    <property type="entry name" value="PRK06598.1"/>
    <property type="match status" value="1"/>
</dbReference>
<dbReference type="NCBIfam" id="TIGR01745">
    <property type="entry name" value="asd_gamma"/>
    <property type="match status" value="1"/>
</dbReference>
<evidence type="ECO:0000259" key="18">
    <source>
        <dbReference type="SMART" id="SM00859"/>
    </source>
</evidence>
<dbReference type="CDD" id="cd02314">
    <property type="entry name" value="VcASADH1_like_N"/>
    <property type="match status" value="1"/>
</dbReference>
<comment type="pathway">
    <text evidence="2 16">Amino-acid biosynthesis; L-methionine biosynthesis via de novo pathway; L-homoserine from L-aspartate: step 2/3.</text>
</comment>
<evidence type="ECO:0000256" key="6">
    <source>
        <dbReference type="ARBA" id="ARBA00011738"/>
    </source>
</evidence>
<keyword evidence="10 16" id="KW-0521">NADP</keyword>
<comment type="caution">
    <text evidence="16">Lacks conserved residue(s) required for the propagation of feature annotation.</text>
</comment>
<evidence type="ECO:0000256" key="12">
    <source>
        <dbReference type="ARBA" id="ARBA00023002"/>
    </source>
</evidence>
<dbReference type="InterPro" id="IPR011534">
    <property type="entry name" value="Asp_ADH_gamma-type"/>
</dbReference>
<keyword evidence="14 16" id="KW-0486">Methionine biosynthesis</keyword>
<dbReference type="UniPathway" id="UPA00051">
    <property type="reaction ID" value="UER00464"/>
</dbReference>
<dbReference type="GO" id="GO:0004073">
    <property type="term" value="F:aspartate-semialdehyde dehydrogenase activity"/>
    <property type="evidence" value="ECO:0007669"/>
    <property type="project" value="UniProtKB-UniRule"/>
</dbReference>
<evidence type="ECO:0000256" key="3">
    <source>
        <dbReference type="ARBA" id="ARBA00005076"/>
    </source>
</evidence>
<dbReference type="GO" id="GO:0051287">
    <property type="term" value="F:NAD binding"/>
    <property type="evidence" value="ECO:0007669"/>
    <property type="project" value="InterPro"/>
</dbReference>
<dbReference type="EMBL" id="NRHC01000132">
    <property type="protein sequence ID" value="RIY31114.1"/>
    <property type="molecule type" value="Genomic_DNA"/>
</dbReference>
<feature type="binding site" evidence="16">
    <location>
        <position position="79"/>
    </location>
    <ligand>
        <name>NADP(+)</name>
        <dbReference type="ChEBI" id="CHEBI:58349"/>
    </ligand>
</feature>
<dbReference type="InterPro" id="IPR000319">
    <property type="entry name" value="Asp-semialdehyde_DH_CS"/>
</dbReference>
<accession>A0A3A1Y516</accession>
<keyword evidence="8 16" id="KW-0028">Amino-acid biosynthesis</keyword>
<dbReference type="AlphaFoldDB" id="A0A3A1Y516"/>
<dbReference type="SUPFAM" id="SSF55347">
    <property type="entry name" value="Glyceraldehyde-3-phosphate dehydrogenase-like, C-terminal domain"/>
    <property type="match status" value="1"/>
</dbReference>
<dbReference type="GO" id="GO:0046983">
    <property type="term" value="F:protein dimerization activity"/>
    <property type="evidence" value="ECO:0007669"/>
    <property type="project" value="InterPro"/>
</dbReference>
<evidence type="ECO:0000256" key="13">
    <source>
        <dbReference type="ARBA" id="ARBA00023154"/>
    </source>
</evidence>
<dbReference type="PROSITE" id="PS01103">
    <property type="entry name" value="ASD"/>
    <property type="match status" value="1"/>
</dbReference>
<evidence type="ECO:0000256" key="7">
    <source>
        <dbReference type="ARBA" id="ARBA00013120"/>
    </source>
</evidence>
<keyword evidence="12 16" id="KW-0560">Oxidoreductase</keyword>
<evidence type="ECO:0000256" key="4">
    <source>
        <dbReference type="ARBA" id="ARBA00005097"/>
    </source>
</evidence>
<dbReference type="InterPro" id="IPR012080">
    <property type="entry name" value="Asp_semialdehyde_DH"/>
</dbReference>
<evidence type="ECO:0000256" key="17">
    <source>
        <dbReference type="PIRSR" id="PIRSR000148-1"/>
    </source>
</evidence>
<keyword evidence="20" id="KW-1185">Reference proteome</keyword>
<dbReference type="PIRSF" id="PIRSF000148">
    <property type="entry name" value="ASA_dh"/>
    <property type="match status" value="1"/>
</dbReference>
<evidence type="ECO:0000256" key="14">
    <source>
        <dbReference type="ARBA" id="ARBA00023167"/>
    </source>
</evidence>
<evidence type="ECO:0000256" key="9">
    <source>
        <dbReference type="ARBA" id="ARBA00022697"/>
    </source>
</evidence>
<dbReference type="Pfam" id="PF02774">
    <property type="entry name" value="Semialdhyde_dhC"/>
    <property type="match status" value="1"/>
</dbReference>
<dbReference type="Gene3D" id="3.40.50.720">
    <property type="entry name" value="NAD(P)-binding Rossmann-like Domain"/>
    <property type="match status" value="1"/>
</dbReference>
<feature type="active site" description="Acyl-thioester intermediate" evidence="16 17">
    <location>
        <position position="141"/>
    </location>
</feature>
<dbReference type="GO" id="GO:0071266">
    <property type="term" value="P:'de novo' L-methionine biosynthetic process"/>
    <property type="evidence" value="ECO:0007669"/>
    <property type="project" value="UniProtKB-UniRule"/>
</dbReference>
<evidence type="ECO:0000256" key="1">
    <source>
        <dbReference type="ARBA" id="ARBA00002492"/>
    </source>
</evidence>
<dbReference type="UniPathway" id="UPA00050">
    <property type="reaction ID" value="UER00463"/>
</dbReference>
<comment type="subunit">
    <text evidence="6 16">Homodimer.</text>
</comment>
<dbReference type="RefSeq" id="WP_119525752.1">
    <property type="nucleotide sequence ID" value="NZ_NRHC01000132.1"/>
</dbReference>
<evidence type="ECO:0000256" key="2">
    <source>
        <dbReference type="ARBA" id="ARBA00005021"/>
    </source>
</evidence>
<feature type="binding site" evidence="16">
    <location>
        <position position="246"/>
    </location>
    <ligand>
        <name>substrate</name>
    </ligand>
</feature>
<comment type="caution">
    <text evidence="19">The sequence shown here is derived from an EMBL/GenBank/DDBJ whole genome shotgun (WGS) entry which is preliminary data.</text>
</comment>
<keyword evidence="11 16" id="KW-0220">Diaminopimelate biosynthesis</keyword>
<keyword evidence="9 16" id="KW-0791">Threonine biosynthesis</keyword>
<dbReference type="UniPathway" id="UPA00034">
    <property type="reaction ID" value="UER00016"/>
</dbReference>
<gene>
    <name evidence="16 19" type="primary">asd</name>
    <name evidence="19" type="ORF">CKF54_07585</name>
</gene>
<evidence type="ECO:0000256" key="5">
    <source>
        <dbReference type="ARBA" id="ARBA00010584"/>
    </source>
</evidence>
<dbReference type="InterPro" id="IPR000534">
    <property type="entry name" value="Semialdehyde_DH_NAD-bd"/>
</dbReference>
<reference evidence="19 20" key="1">
    <citation type="submission" date="2017-08" db="EMBL/GenBank/DDBJ databases">
        <title>Reclassification of Bisgaard taxon 37 and 44.</title>
        <authorList>
            <person name="Christensen H."/>
        </authorList>
    </citation>
    <scope>NUCLEOTIDE SEQUENCE [LARGE SCALE GENOMIC DNA]</scope>
    <source>
        <strain evidence="19 20">B96_3</strain>
    </source>
</reference>
<dbReference type="PANTHER" id="PTHR46278:SF4">
    <property type="entry name" value="ASPARTATE-SEMIALDEHYDE DEHYDROGENASE"/>
    <property type="match status" value="1"/>
</dbReference>
<feature type="binding site" evidence="16">
    <location>
        <position position="356"/>
    </location>
    <ligand>
        <name>NADP(+)</name>
        <dbReference type="ChEBI" id="CHEBI:58349"/>
    </ligand>
</feature>
<dbReference type="SMART" id="SM00859">
    <property type="entry name" value="Semialdhyde_dh"/>
    <property type="match status" value="1"/>
</dbReference>
<sequence length="379" mass="41087">MTFAEKVKVAIVGYRGMVGSVLVNRMLEEDDFALVDAKFFSTSTHGTPAPKVGKYDLGLIGDANSVTELSKYDIIITCQGGDYTNAMHPQLRAAGWNGYWIDAASALRMKDNVSLILDPINKDQLKAALEAGQKDFAGANCTVSLMLIGLGGLFSKGLVENVIVSSYQAASGAGAANMRELIEQFGALHSHVEAELADKSKTMLDVAAKVQEKLSTDLPAPYFGAPLAASLIPWIDAKHDHGFTKEEWKGHAETNKILGFADNTIKVDSTCVRVGVLRSHSQSITLKLKENLSVEQIEQLIAEHNKWAYVVPNEKEQTLARLTPTAVSGTLNIAVGRVRKLSLGDEYVSIFTVGDQLLWGAAEPLRRMLRLVVGAPLDY</sequence>
<feature type="binding site" evidence="16">
    <location>
        <begin position="171"/>
        <end position="172"/>
    </location>
    <ligand>
        <name>NADP(+)</name>
        <dbReference type="ChEBI" id="CHEBI:58349"/>
    </ligand>
</feature>
<comment type="catalytic activity">
    <reaction evidence="15 16">
        <text>L-aspartate 4-semialdehyde + phosphate + NADP(+) = 4-phospho-L-aspartate + NADPH + H(+)</text>
        <dbReference type="Rhea" id="RHEA:24284"/>
        <dbReference type="ChEBI" id="CHEBI:15378"/>
        <dbReference type="ChEBI" id="CHEBI:43474"/>
        <dbReference type="ChEBI" id="CHEBI:57535"/>
        <dbReference type="ChEBI" id="CHEBI:57783"/>
        <dbReference type="ChEBI" id="CHEBI:58349"/>
        <dbReference type="ChEBI" id="CHEBI:537519"/>
        <dbReference type="EC" id="1.2.1.11"/>
    </reaction>
</comment>
<dbReference type="GO" id="GO:0009088">
    <property type="term" value="P:threonine biosynthetic process"/>
    <property type="evidence" value="ECO:0007669"/>
    <property type="project" value="UniProtKB-UniRule"/>
</dbReference>
<dbReference type="Pfam" id="PF01118">
    <property type="entry name" value="Semialdhyde_dh"/>
    <property type="match status" value="1"/>
</dbReference>
<dbReference type="SUPFAM" id="SSF51735">
    <property type="entry name" value="NAD(P)-binding Rossmann-fold domains"/>
    <property type="match status" value="1"/>
</dbReference>
<dbReference type="Gene3D" id="3.30.360.10">
    <property type="entry name" value="Dihydrodipicolinate Reductase, domain 2"/>
    <property type="match status" value="1"/>
</dbReference>
<dbReference type="HAMAP" id="MF_02121">
    <property type="entry name" value="ASADH"/>
    <property type="match status" value="1"/>
</dbReference>
<dbReference type="InterPro" id="IPR012280">
    <property type="entry name" value="Semialdhyde_DH_dimer_dom"/>
</dbReference>
<protein>
    <recommendedName>
        <fullName evidence="7 16">Aspartate-semialdehyde dehydrogenase</fullName>
        <shortName evidence="16">ASA dehydrogenase</shortName>
        <shortName evidence="16">ASADH</shortName>
        <ecNumber evidence="7 16">1.2.1.11</ecNumber>
    </recommendedName>
    <alternativeName>
        <fullName evidence="16">Aspartate-beta-semialdehyde dehydrogenase</fullName>
    </alternativeName>
</protein>
<evidence type="ECO:0000256" key="10">
    <source>
        <dbReference type="ARBA" id="ARBA00022857"/>
    </source>
</evidence>
<comment type="pathway">
    <text evidence="3 16">Amino-acid biosynthesis; L-lysine biosynthesis via DAP pathway; (S)-tetrahydrodipicolinate from L-aspartate: step 2/4.</text>
</comment>
<comment type="function">
    <text evidence="1 16">Catalyzes the NADPH-dependent formation of L-aspartate-semialdehyde (L-ASA) by the reductive dephosphorylation of L-aspartyl-4-phosphate.</text>
</comment>
<dbReference type="GO" id="GO:0009097">
    <property type="term" value="P:isoleucine biosynthetic process"/>
    <property type="evidence" value="ECO:0007669"/>
    <property type="project" value="InterPro"/>
</dbReference>
<feature type="active site" description="Proton acceptor" evidence="16 17">
    <location>
        <position position="280"/>
    </location>
</feature>
<name>A0A3A1Y516_9GAMM</name>
<feature type="binding site" evidence="16">
    <location>
        <position position="108"/>
    </location>
    <ligand>
        <name>phosphate</name>
        <dbReference type="ChEBI" id="CHEBI:43474"/>
    </ligand>
</feature>
<organism evidence="19 20">
    <name type="scientific">Psittacicella hinzii</name>
    <dbReference type="NCBI Taxonomy" id="2028575"/>
    <lineage>
        <taxon>Bacteria</taxon>
        <taxon>Pseudomonadati</taxon>
        <taxon>Pseudomonadota</taxon>
        <taxon>Gammaproteobacteria</taxon>
        <taxon>Pasteurellales</taxon>
        <taxon>Psittacicellaceae</taxon>
        <taxon>Psittacicella</taxon>
    </lineage>
</organism>
<feature type="binding site" evidence="16">
    <location>
        <begin position="15"/>
        <end position="18"/>
    </location>
    <ligand>
        <name>NADP(+)</name>
        <dbReference type="ChEBI" id="CHEBI:58349"/>
    </ligand>
</feature>
<evidence type="ECO:0000313" key="20">
    <source>
        <dbReference type="Proteomes" id="UP000265691"/>
    </source>
</evidence>